<dbReference type="OrthoDB" id="9949976at2"/>
<dbReference type="AlphaFoldDB" id="A0A427U4B8"/>
<dbReference type="RefSeq" id="WP_125320798.1">
    <property type="nucleotide sequence ID" value="NZ_AP024890.1"/>
</dbReference>
<evidence type="ECO:0000313" key="2">
    <source>
        <dbReference type="Proteomes" id="UP000269041"/>
    </source>
</evidence>
<keyword evidence="2" id="KW-1185">Reference proteome</keyword>
<gene>
    <name evidence="1" type="ORF">EJA03_08450</name>
</gene>
<organism evidence="1 2">
    <name type="scientific">Vibrio pectenicida</name>
    <dbReference type="NCBI Taxonomy" id="62763"/>
    <lineage>
        <taxon>Bacteria</taxon>
        <taxon>Pseudomonadati</taxon>
        <taxon>Pseudomonadota</taxon>
        <taxon>Gammaproteobacteria</taxon>
        <taxon>Vibrionales</taxon>
        <taxon>Vibrionaceae</taxon>
        <taxon>Vibrio</taxon>
    </lineage>
</organism>
<dbReference type="Proteomes" id="UP000269041">
    <property type="component" value="Unassembled WGS sequence"/>
</dbReference>
<proteinExistence type="predicted"/>
<accession>A0A427U4B8</accession>
<evidence type="ECO:0000313" key="1">
    <source>
        <dbReference type="EMBL" id="RSD31516.1"/>
    </source>
</evidence>
<protein>
    <submittedName>
        <fullName evidence="1">Uncharacterized protein</fullName>
    </submittedName>
</protein>
<reference evidence="1 2" key="1">
    <citation type="submission" date="2018-12" db="EMBL/GenBank/DDBJ databases">
        <title>Genomic taxonomy of the Vibrionaceae family.</title>
        <authorList>
            <person name="Gomez-Gil B."/>
            <person name="Enciso-Ibarra K."/>
        </authorList>
    </citation>
    <scope>NUCLEOTIDE SEQUENCE [LARGE SCALE GENOMIC DNA]</scope>
    <source>
        <strain evidence="1 2">CAIM 594</strain>
    </source>
</reference>
<name>A0A427U4B8_9VIBR</name>
<sequence>MNKLLVWLGLSATNEEREILKHLRQKQASSMRVVGRGTLTNDASQVRSTEKSKIFISKLDRIVG</sequence>
<dbReference type="EMBL" id="RSFA01000029">
    <property type="protein sequence ID" value="RSD31516.1"/>
    <property type="molecule type" value="Genomic_DNA"/>
</dbReference>
<comment type="caution">
    <text evidence="1">The sequence shown here is derived from an EMBL/GenBank/DDBJ whole genome shotgun (WGS) entry which is preliminary data.</text>
</comment>